<organism evidence="2 3">
    <name type="scientific">Solea senegalensis</name>
    <name type="common">Senegalese sole</name>
    <dbReference type="NCBI Taxonomy" id="28829"/>
    <lineage>
        <taxon>Eukaryota</taxon>
        <taxon>Metazoa</taxon>
        <taxon>Chordata</taxon>
        <taxon>Craniata</taxon>
        <taxon>Vertebrata</taxon>
        <taxon>Euteleostomi</taxon>
        <taxon>Actinopterygii</taxon>
        <taxon>Neopterygii</taxon>
        <taxon>Teleostei</taxon>
        <taxon>Neoteleostei</taxon>
        <taxon>Acanthomorphata</taxon>
        <taxon>Carangaria</taxon>
        <taxon>Pleuronectiformes</taxon>
        <taxon>Pleuronectoidei</taxon>
        <taxon>Soleidae</taxon>
        <taxon>Solea</taxon>
    </lineage>
</organism>
<evidence type="ECO:0000313" key="3">
    <source>
        <dbReference type="Proteomes" id="UP000693946"/>
    </source>
</evidence>
<dbReference type="PANTHER" id="PTHR33198">
    <property type="entry name" value="ANK_REP_REGION DOMAIN-CONTAINING PROTEIN-RELATED"/>
    <property type="match status" value="1"/>
</dbReference>
<name>A0AAV6PZE1_SOLSE</name>
<feature type="region of interest" description="Disordered" evidence="1">
    <location>
        <begin position="121"/>
        <end position="151"/>
    </location>
</feature>
<sequence length="151" mass="17035">MKHTSCQNQTSYLLVINSTEKVQGAKEPFEQLLTDLRLLVKDCNYANNEEMVRDRVMLGIQSPKVREKLLSVGSDLTLDKAIDIVRSHDIAQAQLKTVASGNSGLHEQTVHAINRHYSRKTAWKTRQDKATGNMESTYRPDGDKEHHTTCG</sequence>
<dbReference type="AlphaFoldDB" id="A0AAV6PZE1"/>
<proteinExistence type="predicted"/>
<keyword evidence="3" id="KW-1185">Reference proteome</keyword>
<dbReference type="PANTHER" id="PTHR33198:SF20">
    <property type="entry name" value="RETROTRANSPOSON GAG DOMAIN-CONTAINING PROTEIN"/>
    <property type="match status" value="1"/>
</dbReference>
<evidence type="ECO:0000256" key="1">
    <source>
        <dbReference type="SAM" id="MobiDB-lite"/>
    </source>
</evidence>
<feature type="compositionally biased region" description="Basic and acidic residues" evidence="1">
    <location>
        <begin position="138"/>
        <end position="151"/>
    </location>
</feature>
<dbReference type="EMBL" id="JAGKHQ010000020">
    <property type="protein sequence ID" value="KAG7479045.1"/>
    <property type="molecule type" value="Genomic_DNA"/>
</dbReference>
<accession>A0AAV6PZE1</accession>
<gene>
    <name evidence="2" type="ORF">JOB18_016283</name>
</gene>
<dbReference type="Proteomes" id="UP000693946">
    <property type="component" value="Linkage Group LG8"/>
</dbReference>
<reference evidence="2 3" key="1">
    <citation type="journal article" date="2021" name="Sci. Rep.">
        <title>Chromosome anchoring in Senegalese sole (Solea senegalensis) reveals sex-associated markers and genome rearrangements in flatfish.</title>
        <authorList>
            <person name="Guerrero-Cozar I."/>
            <person name="Gomez-Garrido J."/>
            <person name="Berbel C."/>
            <person name="Martinez-Blanch J.F."/>
            <person name="Alioto T."/>
            <person name="Claros M.G."/>
            <person name="Gagnaire P.A."/>
            <person name="Manchado M."/>
        </authorList>
    </citation>
    <scope>NUCLEOTIDE SEQUENCE [LARGE SCALE GENOMIC DNA]</scope>
    <source>
        <strain evidence="2">Sse05_10M</strain>
    </source>
</reference>
<protein>
    <submittedName>
        <fullName evidence="2">Uncharacterized protein</fullName>
    </submittedName>
</protein>
<comment type="caution">
    <text evidence="2">The sequence shown here is derived from an EMBL/GenBank/DDBJ whole genome shotgun (WGS) entry which is preliminary data.</text>
</comment>
<evidence type="ECO:0000313" key="2">
    <source>
        <dbReference type="EMBL" id="KAG7479045.1"/>
    </source>
</evidence>